<dbReference type="EMBL" id="KC977571">
    <property type="protein sequence ID" value="AGO84314.1"/>
    <property type="molecule type" value="Genomic_DNA"/>
</dbReference>
<keyword evidence="5" id="KW-0804">Transcription</keyword>
<organism evidence="10 11">
    <name type="scientific">Pandoravirus salinus</name>
    <dbReference type="NCBI Taxonomy" id="1349410"/>
    <lineage>
        <taxon>Viruses</taxon>
        <taxon>Pandoravirus</taxon>
    </lineage>
</organism>
<comment type="similarity">
    <text evidence="1">Belongs to the archaeal RpoN/eukaryotic RPB10 RNA polymerase subunit family.</text>
</comment>
<evidence type="ECO:0000256" key="5">
    <source>
        <dbReference type="ARBA" id="ARBA00023163"/>
    </source>
</evidence>
<feature type="region of interest" description="Disordered" evidence="9">
    <location>
        <begin position="140"/>
        <end position="184"/>
    </location>
</feature>
<dbReference type="InterPro" id="IPR023580">
    <property type="entry name" value="RNA_pol_su_RPB10"/>
</dbReference>
<dbReference type="Proteomes" id="UP000204584">
    <property type="component" value="Segment"/>
</dbReference>
<dbReference type="SUPFAM" id="SSF46924">
    <property type="entry name" value="RNA polymerase subunit RPB10"/>
    <property type="match status" value="1"/>
</dbReference>
<name>S4VUS6_9VIRU</name>
<dbReference type="PANTHER" id="PTHR23431:SF3">
    <property type="entry name" value="DNA-DIRECTED RNA POLYMERASES I, II, AND III SUBUNIT RPABC5"/>
    <property type="match status" value="1"/>
</dbReference>
<comment type="function">
    <text evidence="6">Component of the DNA-directed RNA polymerase (RNAP) that catalyzes the transcription in the cytoplasm of viral DNA into RNA using the four ribonucleoside triphosphates as substrates.</text>
</comment>
<keyword evidence="11" id="KW-1185">Reference proteome</keyword>
<reference evidence="10 11" key="1">
    <citation type="journal article" date="2013" name="Science">
        <title>Pandoraviruses: amoeba viruses with genomes up to 2.5 Mb reaching that of parasitic eukaryotes.</title>
        <authorList>
            <person name="Philippe N."/>
            <person name="Legendre M."/>
            <person name="Doutre G."/>
            <person name="Coute Y."/>
            <person name="Poirot O."/>
            <person name="Lescot M."/>
            <person name="Arslan D."/>
            <person name="Seltzer V."/>
            <person name="Bertaux L."/>
            <person name="Bruley C."/>
            <person name="Garin J."/>
            <person name="Claverie J.M."/>
            <person name="Abergel C."/>
        </authorList>
    </citation>
    <scope>NUCLEOTIDE SEQUENCE [LARGE SCALE GENOMIC DNA]</scope>
</reference>
<dbReference type="KEGG" id="vg:16606101"/>
<evidence type="ECO:0000256" key="9">
    <source>
        <dbReference type="SAM" id="MobiDB-lite"/>
    </source>
</evidence>
<evidence type="ECO:0000256" key="6">
    <source>
        <dbReference type="ARBA" id="ARBA00029376"/>
    </source>
</evidence>
<feature type="compositionally biased region" description="Polar residues" evidence="9">
    <location>
        <begin position="9"/>
        <end position="22"/>
    </location>
</feature>
<feature type="compositionally biased region" description="Acidic residues" evidence="9">
    <location>
        <begin position="164"/>
        <end position="177"/>
    </location>
</feature>
<sequence length="222" mass="24620">MGGPKARAQTGTQGTARSNTQPDCDFWRAGNSNPQKEKESTAKRPTKKEREREREKNKRPLGGKAKMIPVRCFTCGFVLGNLERPYQRLLRDMPAGAALDALGLTSDKRDCCRWVMLTYVDVTEAVLDFEHANALKAPDDTSDEYVTVHGPGPMRQPRAAGPDDGADQEGDGDDDDAVGYGGLRRVPNRTGSRCRRDCLCCPRIDAATASEQRRRRRIILAR</sequence>
<evidence type="ECO:0000313" key="11">
    <source>
        <dbReference type="Proteomes" id="UP000204584"/>
    </source>
</evidence>
<evidence type="ECO:0000256" key="4">
    <source>
        <dbReference type="ARBA" id="ARBA00022833"/>
    </source>
</evidence>
<dbReference type="GO" id="GO:0008270">
    <property type="term" value="F:zinc ion binding"/>
    <property type="evidence" value="ECO:0007669"/>
    <property type="project" value="InterPro"/>
</dbReference>
<gene>
    <name evidence="10" type="ORF">psal_cds_508</name>
</gene>
<dbReference type="GO" id="GO:0003899">
    <property type="term" value="F:DNA-directed RNA polymerase activity"/>
    <property type="evidence" value="ECO:0007669"/>
    <property type="project" value="InterPro"/>
</dbReference>
<dbReference type="RefSeq" id="YP_008437385.1">
    <property type="nucleotide sequence ID" value="NC_022098.1"/>
</dbReference>
<feature type="compositionally biased region" description="Basic and acidic residues" evidence="9">
    <location>
        <begin position="35"/>
        <end position="58"/>
    </location>
</feature>
<evidence type="ECO:0000256" key="8">
    <source>
        <dbReference type="ARBA" id="ARBA00029537"/>
    </source>
</evidence>
<dbReference type="GO" id="GO:0042797">
    <property type="term" value="P:tRNA transcription by RNA polymerase III"/>
    <property type="evidence" value="ECO:0007669"/>
    <property type="project" value="TreeGrafter"/>
</dbReference>
<dbReference type="InterPro" id="IPR000268">
    <property type="entry name" value="RPABC5/Rpb10"/>
</dbReference>
<dbReference type="InterPro" id="IPR020789">
    <property type="entry name" value="RNA_pol_suN_Zn-BS"/>
</dbReference>
<proteinExistence type="inferred from homology"/>
<dbReference type="GO" id="GO:0003677">
    <property type="term" value="F:DNA binding"/>
    <property type="evidence" value="ECO:0007669"/>
    <property type="project" value="InterPro"/>
</dbReference>
<protein>
    <recommendedName>
        <fullName evidence="8">DNA-directed RNA polymerase RPB10 homolog</fullName>
    </recommendedName>
</protein>
<dbReference type="GO" id="GO:0006360">
    <property type="term" value="P:transcription by RNA polymerase I"/>
    <property type="evidence" value="ECO:0007669"/>
    <property type="project" value="TreeGrafter"/>
</dbReference>
<keyword evidence="2" id="KW-0240">DNA-directed RNA polymerase</keyword>
<feature type="region of interest" description="Disordered" evidence="9">
    <location>
        <begin position="1"/>
        <end position="61"/>
    </location>
</feature>
<accession>S4VUS6</accession>
<comment type="subunit">
    <text evidence="7">Part of the viral DNA-directed RNA polymerase that consists of 8 polII-like subunits (RPB1, RPB2, RPB3, RPB5, RPB6, RPB7, RPB9, RPB10), a capping enzyme and a termination factor.</text>
</comment>
<dbReference type="GeneID" id="16606101"/>
<dbReference type="PANTHER" id="PTHR23431">
    <property type="entry name" value="DNA-DIRECTED RNA POLYMERASES I, II, AND III SUBUNIT RPABC5 FAMILY MEMBER"/>
    <property type="match status" value="1"/>
</dbReference>
<dbReference type="GO" id="GO:0006366">
    <property type="term" value="P:transcription by RNA polymerase II"/>
    <property type="evidence" value="ECO:0007669"/>
    <property type="project" value="TreeGrafter"/>
</dbReference>
<evidence type="ECO:0000256" key="2">
    <source>
        <dbReference type="ARBA" id="ARBA00022478"/>
    </source>
</evidence>
<evidence type="ECO:0000256" key="3">
    <source>
        <dbReference type="ARBA" id="ARBA00022723"/>
    </source>
</evidence>
<keyword evidence="4" id="KW-0862">Zinc</keyword>
<dbReference type="GO" id="GO:0000428">
    <property type="term" value="C:DNA-directed RNA polymerase complex"/>
    <property type="evidence" value="ECO:0007669"/>
    <property type="project" value="UniProtKB-KW"/>
</dbReference>
<dbReference type="Pfam" id="PF01194">
    <property type="entry name" value="RNA_pol_N"/>
    <property type="match status" value="1"/>
</dbReference>
<evidence type="ECO:0000256" key="7">
    <source>
        <dbReference type="ARBA" id="ARBA00029482"/>
    </source>
</evidence>
<evidence type="ECO:0000256" key="1">
    <source>
        <dbReference type="ARBA" id="ARBA00007390"/>
    </source>
</evidence>
<dbReference type="Gene3D" id="1.10.10.60">
    <property type="entry name" value="Homeodomain-like"/>
    <property type="match status" value="1"/>
</dbReference>
<dbReference type="PROSITE" id="PS01112">
    <property type="entry name" value="RNA_POL_N_8KD"/>
    <property type="match status" value="1"/>
</dbReference>
<evidence type="ECO:0000313" key="10">
    <source>
        <dbReference type="EMBL" id="AGO84314.1"/>
    </source>
</evidence>
<keyword evidence="3" id="KW-0479">Metal-binding</keyword>